<dbReference type="InterPro" id="IPR013985">
    <property type="entry name" value="Ald_Fedxn_OxRdtase_dom3"/>
</dbReference>
<dbReference type="Proteomes" id="UP000006622">
    <property type="component" value="Chromosome"/>
</dbReference>
<keyword evidence="5 10" id="KW-0560">Oxidoreductase</keyword>
<evidence type="ECO:0000256" key="3">
    <source>
        <dbReference type="ARBA" id="ARBA00022485"/>
    </source>
</evidence>
<evidence type="ECO:0000256" key="2">
    <source>
        <dbReference type="ARBA" id="ARBA00011032"/>
    </source>
</evidence>
<dbReference type="InterPro" id="IPR051919">
    <property type="entry name" value="W-dependent_AOR"/>
</dbReference>
<organism evidence="10 11">
    <name type="scientific">Methanosalsum zhilinae (strain DSM 4017 / NBRC 107636 / OCM 62 / WeN5)</name>
    <name type="common">Methanohalophilus zhilinae</name>
    <dbReference type="NCBI Taxonomy" id="679901"/>
    <lineage>
        <taxon>Archaea</taxon>
        <taxon>Methanobacteriati</taxon>
        <taxon>Methanobacteriota</taxon>
        <taxon>Stenosarchaea group</taxon>
        <taxon>Methanomicrobia</taxon>
        <taxon>Methanosarcinales</taxon>
        <taxon>Methanosarcinaceae</taxon>
        <taxon>Methanosalsum</taxon>
    </lineage>
</organism>
<dbReference type="InterPro" id="IPR036503">
    <property type="entry name" value="Ald_Fedxn_OxRdtase_N_sf"/>
</dbReference>
<dbReference type="AlphaFoldDB" id="F7XKL2"/>
<reference evidence="10" key="1">
    <citation type="submission" date="2010-07" db="EMBL/GenBank/DDBJ databases">
        <title>The complete genome of Methanosalsum zhilinae DSM 4017.</title>
        <authorList>
            <consortium name="US DOE Joint Genome Institute (JGI-PGF)"/>
            <person name="Lucas S."/>
            <person name="Copeland A."/>
            <person name="Lapidus A."/>
            <person name="Glavina del Rio T."/>
            <person name="Dalin E."/>
            <person name="Tice H."/>
            <person name="Bruce D."/>
            <person name="Goodwin L."/>
            <person name="Pitluck S."/>
            <person name="Kyrpides N."/>
            <person name="Mavromatis K."/>
            <person name="Ovchinnikova G."/>
            <person name="Daligault H."/>
            <person name="Detter J.C."/>
            <person name="Han C."/>
            <person name="Tapia R."/>
            <person name="Larimer F."/>
            <person name="Land M."/>
            <person name="Hauser L."/>
            <person name="Markowitz V."/>
            <person name="Cheng J.-F."/>
            <person name="Hugenholtz P."/>
            <person name="Woyke T."/>
            <person name="Wu D."/>
            <person name="Spring S."/>
            <person name="Schueler E."/>
            <person name="Brambilla E."/>
            <person name="Klenk H.-P."/>
            <person name="Eisen J.A."/>
        </authorList>
    </citation>
    <scope>NUCLEOTIDE SEQUENCE</scope>
    <source>
        <strain evidence="10">DSM 4017</strain>
    </source>
</reference>
<dbReference type="InterPro" id="IPR036021">
    <property type="entry name" value="Tungsten_al_ferr_oxy-like_C"/>
</dbReference>
<dbReference type="Pfam" id="PF01314">
    <property type="entry name" value="AFOR_C"/>
    <property type="match status" value="1"/>
</dbReference>
<accession>F7XKL2</accession>
<gene>
    <name evidence="10" type="ordered locus">Mzhil_0751</name>
</gene>
<feature type="domain" description="Aldehyde ferredoxin oxidoreductase N-terminal" evidence="9">
    <location>
        <begin position="7"/>
        <end position="209"/>
    </location>
</feature>
<keyword evidence="11" id="KW-1185">Reference proteome</keyword>
<dbReference type="GO" id="GO:0009055">
    <property type="term" value="F:electron transfer activity"/>
    <property type="evidence" value="ECO:0007669"/>
    <property type="project" value="InterPro"/>
</dbReference>
<dbReference type="HOGENOM" id="CLU_020364_1_0_2"/>
<dbReference type="Pfam" id="PF02730">
    <property type="entry name" value="AFOR_N"/>
    <property type="match status" value="1"/>
</dbReference>
<dbReference type="Gene3D" id="1.10.599.10">
    <property type="entry name" value="Aldehyde Ferredoxin Oxidoreductase Protein, subunit A, domain 3"/>
    <property type="match status" value="1"/>
</dbReference>
<keyword evidence="4" id="KW-0479">Metal-binding</keyword>
<dbReference type="GO" id="GO:0051539">
    <property type="term" value="F:4 iron, 4 sulfur cluster binding"/>
    <property type="evidence" value="ECO:0007669"/>
    <property type="project" value="UniProtKB-KW"/>
</dbReference>
<keyword evidence="7" id="KW-0411">Iron-sulfur</keyword>
<evidence type="ECO:0000256" key="8">
    <source>
        <dbReference type="ARBA" id="ARBA00049934"/>
    </source>
</evidence>
<evidence type="ECO:0000256" key="4">
    <source>
        <dbReference type="ARBA" id="ARBA00022723"/>
    </source>
</evidence>
<dbReference type="KEGG" id="mzh:Mzhil_0751"/>
<evidence type="ECO:0000256" key="1">
    <source>
        <dbReference type="ARBA" id="ARBA00001966"/>
    </source>
</evidence>
<dbReference type="STRING" id="679901.Mzhil_0751"/>
<comment type="cofactor">
    <cofactor evidence="8">
        <name>tungstopterin</name>
        <dbReference type="ChEBI" id="CHEBI:30402"/>
    </cofactor>
</comment>
<dbReference type="SUPFAM" id="SSF48310">
    <property type="entry name" value="Aldehyde ferredoxin oxidoreductase, C-terminal domains"/>
    <property type="match status" value="1"/>
</dbReference>
<keyword evidence="6" id="KW-0408">Iron</keyword>
<dbReference type="OrthoDB" id="30771at2157"/>
<keyword evidence="3" id="KW-0004">4Fe-4S</keyword>
<proteinExistence type="inferred from homology"/>
<dbReference type="PANTHER" id="PTHR30038">
    <property type="entry name" value="ALDEHYDE FERREDOXIN OXIDOREDUCTASE"/>
    <property type="match status" value="1"/>
</dbReference>
<comment type="similarity">
    <text evidence="2">Belongs to the AOR/FOR family.</text>
</comment>
<evidence type="ECO:0000313" key="11">
    <source>
        <dbReference type="Proteomes" id="UP000006622"/>
    </source>
</evidence>
<dbReference type="PANTHER" id="PTHR30038:SF8">
    <property type="entry name" value="ALDEHYDE FERREDOXIN OXIDOREDUCTASE"/>
    <property type="match status" value="1"/>
</dbReference>
<evidence type="ECO:0000256" key="6">
    <source>
        <dbReference type="ARBA" id="ARBA00023004"/>
    </source>
</evidence>
<dbReference type="GO" id="GO:0033726">
    <property type="term" value="F:aldehyde ferredoxin oxidoreductase activity"/>
    <property type="evidence" value="ECO:0007669"/>
    <property type="project" value="UniProtKB-EC"/>
</dbReference>
<comment type="cofactor">
    <cofactor evidence="1">
        <name>[4Fe-4S] cluster</name>
        <dbReference type="ChEBI" id="CHEBI:49883"/>
    </cofactor>
</comment>
<dbReference type="EC" id="1.2.7.5" evidence="10"/>
<dbReference type="Gene3D" id="1.10.569.10">
    <property type="entry name" value="Aldehyde Ferredoxin Oxidoreductase Protein, subunit A, domain 2"/>
    <property type="match status" value="1"/>
</dbReference>
<dbReference type="InterPro" id="IPR013984">
    <property type="entry name" value="Ald_Fedxn_OxRdtase_dom2"/>
</dbReference>
<evidence type="ECO:0000256" key="5">
    <source>
        <dbReference type="ARBA" id="ARBA00023002"/>
    </source>
</evidence>
<protein>
    <submittedName>
        <fullName evidence="10">Aldehyde ferredoxin oxidoreductase</fullName>
        <ecNumber evidence="10">1.2.7.5</ecNumber>
    </submittedName>
</protein>
<sequence length="583" mass="64785">MTDISDMSNVLYIDLTEKTFEKVSRKDLYRKYLGGTGVATALFFEEFKDGMDPLDPRAPVVFSIGPLSALFPSCSKVVSMFRSPLTNELGESHAGGRLALAMRFSGCDSIVIKGRAKKPVYISIHDDEVLFKDASSIWGLSSTTDVGKIIREVEPGAGRRSIIRIGIAGEKLVKYSNVNVDTYRHFGRLGLGAVFGSKNLKAIVISGNKEIEVSDKKAYNLTFKQIYEEIVKTDQMHKYHDLGTTENILPLNEIKGLPTKNFQHSSFEFSESISGELFAEKYLIKRVSCAVCPIGCVHIAMLKKRFSRLHEYEIKNISYDYEPVYSMGTILGVQSPEGILELIDKCEMYGLDVISTGVVLAWATEMFQLDRIPESEKGGLNLRWSDVDSYLQAIDLIVGGTTDFYSAMGKGINYAAKEYGGEDFAMQIGGLEVAGYHTGPANIAGLAVGVRHSHLDNAGYSIDQKSLKKRLGEEDIADLLIYEDNIRSIFNSLTICLFARSVYSPDTIKAALGSLGIHADEETLNSLGNDIVMKKYELKKRMGFDLKDLRFPERFFETVSSTGTVNRDSVEQIIRIYCLKRGI</sequence>
<dbReference type="InterPro" id="IPR013983">
    <property type="entry name" value="Ald_Fedxn_OxRdtase_N"/>
</dbReference>
<name>F7XKL2_METZD</name>
<dbReference type="GeneID" id="10822365"/>
<dbReference type="SUPFAM" id="SSF56228">
    <property type="entry name" value="Aldehyde ferredoxin oxidoreductase, N-terminal domain"/>
    <property type="match status" value="1"/>
</dbReference>
<evidence type="ECO:0000313" key="10">
    <source>
        <dbReference type="EMBL" id="AEH60615.1"/>
    </source>
</evidence>
<dbReference type="RefSeq" id="WP_013898054.1">
    <property type="nucleotide sequence ID" value="NC_015676.1"/>
</dbReference>
<dbReference type="EMBL" id="CP002101">
    <property type="protein sequence ID" value="AEH60615.1"/>
    <property type="molecule type" value="Genomic_DNA"/>
</dbReference>
<dbReference type="SMART" id="SM00790">
    <property type="entry name" value="AFOR_N"/>
    <property type="match status" value="1"/>
</dbReference>
<dbReference type="GO" id="GO:0046872">
    <property type="term" value="F:metal ion binding"/>
    <property type="evidence" value="ECO:0007669"/>
    <property type="project" value="UniProtKB-KW"/>
</dbReference>
<evidence type="ECO:0000259" key="9">
    <source>
        <dbReference type="SMART" id="SM00790"/>
    </source>
</evidence>
<dbReference type="InterPro" id="IPR001203">
    <property type="entry name" value="OxRdtase_Ald_Fedxn_C"/>
</dbReference>
<evidence type="ECO:0000256" key="7">
    <source>
        <dbReference type="ARBA" id="ARBA00023014"/>
    </source>
</evidence>
<dbReference type="Gene3D" id="3.60.9.10">
    <property type="entry name" value="Aldehyde ferredoxin oxidoreductase, N-terminal domain"/>
    <property type="match status" value="1"/>
</dbReference>